<accession>G7QDQ8</accession>
<proteinExistence type="predicted"/>
<reference evidence="2" key="1">
    <citation type="journal article" date="2015" name="Genome Announc.">
        <title>High-Quality Draft Genome Sequence of Desulfovibrio carbinoliphilus FW-101-2B, an Organic Acid-Oxidizing Sulfate-Reducing Bacterium Isolated from Uranium(VI)-Contaminated Groundwater.</title>
        <authorList>
            <person name="Ramsay B.D."/>
            <person name="Hwang C."/>
            <person name="Woo H.L."/>
            <person name="Carroll S.L."/>
            <person name="Lucas S."/>
            <person name="Han J."/>
            <person name="Lapidus A.L."/>
            <person name="Cheng J.F."/>
            <person name="Goodwin L.A."/>
            <person name="Pitluck S."/>
            <person name="Peters L."/>
            <person name="Chertkov O."/>
            <person name="Held B."/>
            <person name="Detter J.C."/>
            <person name="Han C.S."/>
            <person name="Tapia R."/>
            <person name="Land M.L."/>
            <person name="Hauser L.J."/>
            <person name="Kyrpides N.C."/>
            <person name="Ivanova N.N."/>
            <person name="Mikhailova N."/>
            <person name="Pagani I."/>
            <person name="Woyke T."/>
            <person name="Arkin A.P."/>
            <person name="Dehal P."/>
            <person name="Chivian D."/>
            <person name="Criddle C.S."/>
            <person name="Wu W."/>
            <person name="Chakraborty R."/>
            <person name="Hazen T.C."/>
            <person name="Fields M.W."/>
        </authorList>
    </citation>
    <scope>NUCLEOTIDE SEQUENCE [LARGE SCALE GENOMIC DNA]</scope>
    <source>
        <strain evidence="2">FW-101-2B</strain>
    </source>
</reference>
<organism evidence="1 2">
    <name type="scientific">Solidesulfovibrio carbinoliphilus subsp. oakridgensis</name>
    <dbReference type="NCBI Taxonomy" id="694327"/>
    <lineage>
        <taxon>Bacteria</taxon>
        <taxon>Pseudomonadati</taxon>
        <taxon>Thermodesulfobacteriota</taxon>
        <taxon>Desulfovibrionia</taxon>
        <taxon>Desulfovibrionales</taxon>
        <taxon>Desulfovibrionaceae</taxon>
        <taxon>Solidesulfovibrio</taxon>
    </lineage>
</organism>
<keyword evidence="2" id="KW-1185">Reference proteome</keyword>
<dbReference type="HOGENOM" id="CLU_2583992_0_0_7"/>
<name>G7QDQ8_9BACT</name>
<evidence type="ECO:0000313" key="2">
    <source>
        <dbReference type="Proteomes" id="UP000004662"/>
    </source>
</evidence>
<dbReference type="OrthoDB" id="5459555at2"/>
<dbReference type="RefSeq" id="WP_009180000.1">
    <property type="nucleotide sequence ID" value="NZ_CM001368.1"/>
</dbReference>
<sequence>MSNFTEAELPVSIDHEQMVTLNDGTTIRFETNGEAKDLYVGDAFTPTIQLFPGNDFCVESGGCTFKVVAEFEDVVTVSKA</sequence>
<evidence type="ECO:0000313" key="1">
    <source>
        <dbReference type="EMBL" id="EHJ46564.1"/>
    </source>
</evidence>
<dbReference type="eggNOG" id="ENOG502ZVW0">
    <property type="taxonomic scope" value="Bacteria"/>
</dbReference>
<gene>
    <name evidence="1" type="ORF">DFW101_0547</name>
</gene>
<protein>
    <submittedName>
        <fullName evidence="1">Uncharacterized protein</fullName>
    </submittedName>
</protein>
<dbReference type="AlphaFoldDB" id="G7QDQ8"/>
<dbReference type="EMBL" id="CM001368">
    <property type="protein sequence ID" value="EHJ46564.1"/>
    <property type="molecule type" value="Genomic_DNA"/>
</dbReference>
<dbReference type="Proteomes" id="UP000004662">
    <property type="component" value="Chromosome"/>
</dbReference>